<reference evidence="1 2" key="1">
    <citation type="submission" date="2019-11" db="EMBL/GenBank/DDBJ databases">
        <authorList>
            <person name="Lewis R."/>
            <person name="Clooney A.G."/>
            <person name="Stockdale S.R."/>
            <person name="Buttimer C."/>
            <person name="Draper L.A."/>
            <person name="Ross R.P."/>
            <person name="Hill C."/>
        </authorList>
    </citation>
    <scope>NUCLEOTIDE SEQUENCE [LARGE SCALE GENOMIC DNA]</scope>
</reference>
<name>A0A6B7ZEK2_9CAUD</name>
<evidence type="ECO:0000313" key="1">
    <source>
        <dbReference type="EMBL" id="QGH71917.1"/>
    </source>
</evidence>
<dbReference type="Proteomes" id="UP000464669">
    <property type="component" value="Segment"/>
</dbReference>
<dbReference type="EMBL" id="MN642089">
    <property type="protein sequence ID" value="QGH71917.1"/>
    <property type="molecule type" value="Genomic_DNA"/>
</dbReference>
<evidence type="ECO:0000313" key="2">
    <source>
        <dbReference type="Proteomes" id="UP000464669"/>
    </source>
</evidence>
<organism evidence="1 2">
    <name type="scientific">Klebsiella phage N1M2</name>
    <dbReference type="NCBI Taxonomy" id="2664939"/>
    <lineage>
        <taxon>Viruses</taxon>
        <taxon>Duplodnaviria</taxon>
        <taxon>Heunggongvirae</taxon>
        <taxon>Uroviricota</taxon>
        <taxon>Caudoviricetes</taxon>
        <taxon>Chimalliviridae</taxon>
        <taxon>Nimduovirus</taxon>
        <taxon>Nimduovirus N1M2</taxon>
    </lineage>
</organism>
<keyword evidence="2" id="KW-1185">Reference proteome</keyword>
<protein>
    <submittedName>
        <fullName evidence="1">Uncharacterized protein</fullName>
    </submittedName>
</protein>
<gene>
    <name evidence="1" type="ORF">N1M2_54</name>
</gene>
<sequence>MTTEVHTLTLKVGEEVKVPDRGPFASFPKLRVTGVTKDGVTHATEYWPTNNSIPSNLHTKTIRLLNLQWNGIVVQGEYDDSSKLVKITKGNVDSVTIEIR</sequence>
<accession>A0A6B7ZEK2</accession>
<proteinExistence type="predicted"/>